<comment type="caution">
    <text evidence="1">The sequence shown here is derived from an EMBL/GenBank/DDBJ whole genome shotgun (WGS) entry which is preliminary data.</text>
</comment>
<organism evidence="1 2">
    <name type="scientific">Catharanthus roseus</name>
    <name type="common">Madagascar periwinkle</name>
    <name type="synonym">Vinca rosea</name>
    <dbReference type="NCBI Taxonomy" id="4058"/>
    <lineage>
        <taxon>Eukaryota</taxon>
        <taxon>Viridiplantae</taxon>
        <taxon>Streptophyta</taxon>
        <taxon>Embryophyta</taxon>
        <taxon>Tracheophyta</taxon>
        <taxon>Spermatophyta</taxon>
        <taxon>Magnoliopsida</taxon>
        <taxon>eudicotyledons</taxon>
        <taxon>Gunneridae</taxon>
        <taxon>Pentapetalae</taxon>
        <taxon>asterids</taxon>
        <taxon>lamiids</taxon>
        <taxon>Gentianales</taxon>
        <taxon>Apocynaceae</taxon>
        <taxon>Rauvolfioideae</taxon>
        <taxon>Vinceae</taxon>
        <taxon>Catharanthinae</taxon>
        <taxon>Catharanthus</taxon>
    </lineage>
</organism>
<keyword evidence="2" id="KW-1185">Reference proteome</keyword>
<dbReference type="Proteomes" id="UP001060085">
    <property type="component" value="Linkage Group LG07"/>
</dbReference>
<protein>
    <submittedName>
        <fullName evidence="1">Uncharacterized protein</fullName>
    </submittedName>
</protein>
<reference evidence="2" key="1">
    <citation type="journal article" date="2023" name="Nat. Plants">
        <title>Single-cell RNA sequencing provides a high-resolution roadmap for understanding the multicellular compartmentation of specialized metabolism.</title>
        <authorList>
            <person name="Sun S."/>
            <person name="Shen X."/>
            <person name="Li Y."/>
            <person name="Li Y."/>
            <person name="Wang S."/>
            <person name="Li R."/>
            <person name="Zhang H."/>
            <person name="Shen G."/>
            <person name="Guo B."/>
            <person name="Wei J."/>
            <person name="Xu J."/>
            <person name="St-Pierre B."/>
            <person name="Chen S."/>
            <person name="Sun C."/>
        </authorList>
    </citation>
    <scope>NUCLEOTIDE SEQUENCE [LARGE SCALE GENOMIC DNA]</scope>
</reference>
<sequence length="133" mass="15083">MGFPSRSRRPSRHVVLITSVKIVIIMNSSTILPWTGGESDLEMDLDRLGDLLLALVQVDQHQITSKLSSPQLLETSYYLLLAILITPQPNTLRSLSQFRICIHKATSRCRSNLPEQCKMQKFINHNKHQATVC</sequence>
<proteinExistence type="predicted"/>
<accession>A0ACB9ZZI6</accession>
<dbReference type="EMBL" id="CM044707">
    <property type="protein sequence ID" value="KAI5654073.1"/>
    <property type="molecule type" value="Genomic_DNA"/>
</dbReference>
<evidence type="ECO:0000313" key="2">
    <source>
        <dbReference type="Proteomes" id="UP001060085"/>
    </source>
</evidence>
<evidence type="ECO:0000313" key="1">
    <source>
        <dbReference type="EMBL" id="KAI5654073.1"/>
    </source>
</evidence>
<gene>
    <name evidence="1" type="ORF">M9H77_31260</name>
</gene>
<name>A0ACB9ZZI6_CATRO</name>